<dbReference type="EMBL" id="CP060052">
    <property type="protein sequence ID" value="QNE05262.1"/>
    <property type="molecule type" value="Genomic_DNA"/>
</dbReference>
<dbReference type="Gene3D" id="3.40.1260.10">
    <property type="entry name" value="DsrEFH-like"/>
    <property type="match status" value="1"/>
</dbReference>
<gene>
    <name evidence="2" type="ORF">H4O24_00630</name>
</gene>
<evidence type="ECO:0000313" key="2">
    <source>
        <dbReference type="EMBL" id="QNE05262.1"/>
    </source>
</evidence>
<sequence>MLRHYLLGLTATILMYSTAHAQERAVAVPSFGDIAPIDGSAEQPDPDLRYRVVFSITEAAPPGEVNRSLEKVARYLNLLASGGVLPEAANIVAVVHGPATPIVANISNNPNLSLIAALQDAGVTIAICSQAMHRAQLNADDLAPNVRIDASALTTLTNLQLRGWAVVYD</sequence>
<evidence type="ECO:0000256" key="1">
    <source>
        <dbReference type="SAM" id="SignalP"/>
    </source>
</evidence>
<dbReference type="InterPro" id="IPR027396">
    <property type="entry name" value="DsrEFH-like"/>
</dbReference>
<name>A0A7G6VU47_9SPHN</name>
<dbReference type="RefSeq" id="WP_185884398.1">
    <property type="nucleotide sequence ID" value="NZ_CP060052.1"/>
</dbReference>
<dbReference type="PANTHER" id="PTHR37691">
    <property type="entry name" value="BLR3518 PROTEIN"/>
    <property type="match status" value="1"/>
</dbReference>
<evidence type="ECO:0000313" key="3">
    <source>
        <dbReference type="Proteomes" id="UP000515297"/>
    </source>
</evidence>
<accession>A0A7G6VU47</accession>
<dbReference type="Proteomes" id="UP000515297">
    <property type="component" value="Chromosome"/>
</dbReference>
<dbReference type="PANTHER" id="PTHR37691:SF1">
    <property type="entry name" value="BLR3518 PROTEIN"/>
    <property type="match status" value="1"/>
</dbReference>
<dbReference type="InterPro" id="IPR003787">
    <property type="entry name" value="Sulphur_relay_DsrE/F-like"/>
</dbReference>
<organism evidence="2 3">
    <name type="scientific">Croceicoccus marinus</name>
    <dbReference type="NCBI Taxonomy" id="450378"/>
    <lineage>
        <taxon>Bacteria</taxon>
        <taxon>Pseudomonadati</taxon>
        <taxon>Pseudomonadota</taxon>
        <taxon>Alphaproteobacteria</taxon>
        <taxon>Sphingomonadales</taxon>
        <taxon>Erythrobacteraceae</taxon>
        <taxon>Croceicoccus</taxon>
    </lineage>
</organism>
<dbReference type="Pfam" id="PF02635">
    <property type="entry name" value="DsrE"/>
    <property type="match status" value="1"/>
</dbReference>
<protein>
    <submittedName>
        <fullName evidence="2">DsrE family protein</fullName>
    </submittedName>
</protein>
<keyword evidence="1" id="KW-0732">Signal</keyword>
<dbReference type="SUPFAM" id="SSF75169">
    <property type="entry name" value="DsrEFH-like"/>
    <property type="match status" value="1"/>
</dbReference>
<dbReference type="AlphaFoldDB" id="A0A7G6VU47"/>
<feature type="signal peptide" evidence="1">
    <location>
        <begin position="1"/>
        <end position="21"/>
    </location>
</feature>
<feature type="chain" id="PRO_5028857390" evidence="1">
    <location>
        <begin position="22"/>
        <end position="169"/>
    </location>
</feature>
<proteinExistence type="predicted"/>
<reference evidence="2 3" key="1">
    <citation type="submission" date="2020-08" db="EMBL/GenBank/DDBJ databases">
        <authorList>
            <person name="Liu G."/>
            <person name="Sun C."/>
        </authorList>
    </citation>
    <scope>NUCLEOTIDE SEQUENCE [LARGE SCALE GENOMIC DNA]</scope>
    <source>
        <strain evidence="2 3">OT19</strain>
    </source>
</reference>